<dbReference type="GO" id="GO:0043504">
    <property type="term" value="P:mitochondrial DNA repair"/>
    <property type="evidence" value="ECO:0007669"/>
    <property type="project" value="TreeGrafter"/>
</dbReference>
<dbReference type="GO" id="GO:0005634">
    <property type="term" value="C:nucleus"/>
    <property type="evidence" value="ECO:0007669"/>
    <property type="project" value="TreeGrafter"/>
</dbReference>
<feature type="compositionally biased region" description="Basic residues" evidence="7">
    <location>
        <begin position="404"/>
        <end position="414"/>
    </location>
</feature>
<dbReference type="AlphaFoldDB" id="A0A194S860"/>
<evidence type="ECO:0000256" key="3">
    <source>
        <dbReference type="ARBA" id="ARBA00022763"/>
    </source>
</evidence>
<evidence type="ECO:0000256" key="4">
    <source>
        <dbReference type="ARBA" id="ARBA00022769"/>
    </source>
</evidence>
<keyword evidence="6" id="KW-0234">DNA repair</keyword>
<evidence type="ECO:0000313" key="8">
    <source>
        <dbReference type="EMBL" id="KPV76670.1"/>
    </source>
</evidence>
<dbReference type="Proteomes" id="UP000053890">
    <property type="component" value="Unassembled WGS sequence"/>
</dbReference>
<evidence type="ECO:0000256" key="5">
    <source>
        <dbReference type="ARBA" id="ARBA00022801"/>
    </source>
</evidence>
<dbReference type="Gene3D" id="3.20.20.150">
    <property type="entry name" value="Divalent-metal-dependent TIM barrel enzymes"/>
    <property type="match status" value="1"/>
</dbReference>
<accession>A0A194S860</accession>
<keyword evidence="5" id="KW-0378">Hydrolase</keyword>
<name>A0A194S860_RHOGW</name>
<sequence>MAARDRGRSPSSSLSPLPPSPKADLYDPAADALGSPGEVAADGQGSVKVEDDEVVEPPAKKKRTRKPKEPVVYTIPDVERLSTTFKGRLGYACLNTILRKHKPPVFCSRTCRIDTILKEDKGMPYLKELARQNVLDLVKLIEWNAEQCVQFSLLSSEMAPFAAHPDYQYSLDYMDKELKAVGEVANRLGVRLTTHPGQFTQLGSPRQVVVENAWRDLEYHNEMMDRMGLGKDSVMIIHGGGVFGDKAAALERFKKNYQECSQGVKNRLVLENDEICYNVDDLLPVCEEMNIPLVFDYHHDSLFPSSQTPAELLPRMLATWERKGIRPKFHLSEPRRGAETLMEKRAHADRCQRLPDALPDDIDLMIEAKDKEQAVFHLYRIYGLAPTIHDDLRPPAEVETKQTAGRKSHKAKKPKKEEADTDATASAEGETATATDGTVELSAEEGDAVVGALDKGVMPLPEGKNAEGQAVDPPLKGGAKKSTTPKKRTPRKKKATTPVKVEANDDVEADADAEATPVKKRTPVKRKAKVEEGSEEEVAPKPKKARTPRRAAPAKVEDDEE</sequence>
<dbReference type="PANTHER" id="PTHR31290:SF5">
    <property type="entry name" value="UV-DAMAGE ENDONUCLEASE"/>
    <property type="match status" value="1"/>
</dbReference>
<keyword evidence="3" id="KW-0227">DNA damage</keyword>
<dbReference type="NCBIfam" id="TIGR00629">
    <property type="entry name" value="uvde"/>
    <property type="match status" value="1"/>
</dbReference>
<feature type="compositionally biased region" description="Low complexity" evidence="7">
    <location>
        <begin position="422"/>
        <end position="438"/>
    </location>
</feature>
<evidence type="ECO:0000313" key="9">
    <source>
        <dbReference type="Proteomes" id="UP000053890"/>
    </source>
</evidence>
<dbReference type="SUPFAM" id="SSF51658">
    <property type="entry name" value="Xylose isomerase-like"/>
    <property type="match status" value="1"/>
</dbReference>
<dbReference type="EMBL" id="KQ474076">
    <property type="protein sequence ID" value="KPV76670.1"/>
    <property type="molecule type" value="Genomic_DNA"/>
</dbReference>
<gene>
    <name evidence="8" type="ORF">RHOBADRAFT_35325</name>
</gene>
<evidence type="ECO:0000256" key="1">
    <source>
        <dbReference type="ARBA" id="ARBA00022722"/>
    </source>
</evidence>
<dbReference type="GO" id="GO:0006289">
    <property type="term" value="P:nucleotide-excision repair"/>
    <property type="evidence" value="ECO:0007669"/>
    <property type="project" value="InterPro"/>
</dbReference>
<evidence type="ECO:0008006" key="10">
    <source>
        <dbReference type="Google" id="ProtNLM"/>
    </source>
</evidence>
<dbReference type="GO" id="GO:0009411">
    <property type="term" value="P:response to UV"/>
    <property type="evidence" value="ECO:0007669"/>
    <property type="project" value="InterPro"/>
</dbReference>
<dbReference type="InterPro" id="IPR036237">
    <property type="entry name" value="Xyl_isomerase-like_sf"/>
</dbReference>
<proteinExistence type="predicted"/>
<dbReference type="GO" id="GO:0016787">
    <property type="term" value="F:hydrolase activity"/>
    <property type="evidence" value="ECO:0007669"/>
    <property type="project" value="UniProtKB-KW"/>
</dbReference>
<dbReference type="OrthoDB" id="541883at2759"/>
<evidence type="ECO:0000256" key="2">
    <source>
        <dbReference type="ARBA" id="ARBA00022759"/>
    </source>
</evidence>
<feature type="region of interest" description="Disordered" evidence="7">
    <location>
        <begin position="390"/>
        <end position="442"/>
    </location>
</feature>
<protein>
    <recommendedName>
        <fullName evidence="10">UV-endonuclease UvdE</fullName>
    </recommendedName>
</protein>
<dbReference type="InterPro" id="IPR004601">
    <property type="entry name" value="UvdE"/>
</dbReference>
<keyword evidence="1" id="KW-0540">Nuclease</keyword>
<feature type="region of interest" description="Disordered" evidence="7">
    <location>
        <begin position="456"/>
        <end position="561"/>
    </location>
</feature>
<organism evidence="8 9">
    <name type="scientific">Rhodotorula graminis (strain WP1)</name>
    <dbReference type="NCBI Taxonomy" id="578459"/>
    <lineage>
        <taxon>Eukaryota</taxon>
        <taxon>Fungi</taxon>
        <taxon>Dikarya</taxon>
        <taxon>Basidiomycota</taxon>
        <taxon>Pucciniomycotina</taxon>
        <taxon>Microbotryomycetes</taxon>
        <taxon>Sporidiobolales</taxon>
        <taxon>Sporidiobolaceae</taxon>
        <taxon>Rhodotorula</taxon>
    </lineage>
</organism>
<feature type="compositionally biased region" description="Acidic residues" evidence="7">
    <location>
        <begin position="504"/>
        <end position="513"/>
    </location>
</feature>
<dbReference type="OMA" id="HANRCET"/>
<dbReference type="RefSeq" id="XP_018272719.1">
    <property type="nucleotide sequence ID" value="XM_018413269.1"/>
</dbReference>
<dbReference type="PANTHER" id="PTHR31290">
    <property type="entry name" value="UV-DAMAGE ENDONUCLEASE"/>
    <property type="match status" value="1"/>
</dbReference>
<evidence type="ECO:0000256" key="6">
    <source>
        <dbReference type="ARBA" id="ARBA00023204"/>
    </source>
</evidence>
<feature type="compositionally biased region" description="Basic residues" evidence="7">
    <location>
        <begin position="518"/>
        <end position="528"/>
    </location>
</feature>
<dbReference type="GO" id="GO:0005739">
    <property type="term" value="C:mitochondrion"/>
    <property type="evidence" value="ECO:0007669"/>
    <property type="project" value="TreeGrafter"/>
</dbReference>
<dbReference type="STRING" id="578459.A0A194S860"/>
<feature type="compositionally biased region" description="Basic residues" evidence="7">
    <location>
        <begin position="483"/>
        <end position="495"/>
    </location>
</feature>
<keyword evidence="9" id="KW-1185">Reference proteome</keyword>
<dbReference type="Pfam" id="PF03851">
    <property type="entry name" value="UvdE"/>
    <property type="match status" value="1"/>
</dbReference>
<feature type="compositionally biased region" description="Basic and acidic residues" evidence="7">
    <location>
        <begin position="390"/>
        <end position="400"/>
    </location>
</feature>
<feature type="region of interest" description="Disordered" evidence="7">
    <location>
        <begin position="1"/>
        <end position="68"/>
    </location>
</feature>
<dbReference type="GO" id="GO:0004519">
    <property type="term" value="F:endonuclease activity"/>
    <property type="evidence" value="ECO:0007669"/>
    <property type="project" value="UniProtKB-KW"/>
</dbReference>
<evidence type="ECO:0000256" key="7">
    <source>
        <dbReference type="SAM" id="MobiDB-lite"/>
    </source>
</evidence>
<dbReference type="GeneID" id="28973718"/>
<keyword evidence="4" id="KW-0228">DNA excision</keyword>
<reference evidence="8 9" key="1">
    <citation type="journal article" date="2015" name="Front. Microbiol.">
        <title>Genome sequence of the plant growth promoting endophytic yeast Rhodotorula graminis WP1.</title>
        <authorList>
            <person name="Firrincieli A."/>
            <person name="Otillar R."/>
            <person name="Salamov A."/>
            <person name="Schmutz J."/>
            <person name="Khan Z."/>
            <person name="Redman R.S."/>
            <person name="Fleck N.D."/>
            <person name="Lindquist E."/>
            <person name="Grigoriev I.V."/>
            <person name="Doty S.L."/>
        </authorList>
    </citation>
    <scope>NUCLEOTIDE SEQUENCE [LARGE SCALE GENOMIC DNA]</scope>
    <source>
        <strain evidence="8 9">WP1</strain>
    </source>
</reference>
<keyword evidence="2" id="KW-0255">Endonuclease</keyword>